<gene>
    <name evidence="1" type="ORF">GCM10007927_09020</name>
</gene>
<comment type="caution">
    <text evidence="1">The sequence shown here is derived from an EMBL/GenBank/DDBJ whole genome shotgun (WGS) entry which is preliminary data.</text>
</comment>
<accession>A0ABQ5VG84</accession>
<name>A0ABQ5VG84_9RHOB</name>
<dbReference type="Proteomes" id="UP001161388">
    <property type="component" value="Unassembled WGS sequence"/>
</dbReference>
<evidence type="ECO:0000313" key="2">
    <source>
        <dbReference type="Proteomes" id="UP001161388"/>
    </source>
</evidence>
<reference evidence="1" key="1">
    <citation type="journal article" date="2014" name="Int. J. Syst. Evol. Microbiol.">
        <title>Complete genome of a new Firmicutes species belonging to the dominant human colonic microbiota ('Ruminococcus bicirculans') reveals two chromosomes and a selective capacity to utilize plant glucans.</title>
        <authorList>
            <consortium name="NISC Comparative Sequencing Program"/>
            <person name="Wegmann U."/>
            <person name="Louis P."/>
            <person name="Goesmann A."/>
            <person name="Henrissat B."/>
            <person name="Duncan S.H."/>
            <person name="Flint H.J."/>
        </authorList>
    </citation>
    <scope>NUCLEOTIDE SEQUENCE</scope>
    <source>
        <strain evidence="1">NBRC 109915</strain>
    </source>
</reference>
<protein>
    <submittedName>
        <fullName evidence="1">Uncharacterized protein</fullName>
    </submittedName>
</protein>
<sequence>MPSTTTTVYAVIKATIEIPVRSSSPQETLEELQRVSLKEGEAILRGHLPEKFRLVGNPEFSHAVVRTA</sequence>
<proteinExistence type="predicted"/>
<dbReference type="EMBL" id="BSNL01000001">
    <property type="protein sequence ID" value="GLQ26099.1"/>
    <property type="molecule type" value="Genomic_DNA"/>
</dbReference>
<reference evidence="1" key="2">
    <citation type="submission" date="2023-01" db="EMBL/GenBank/DDBJ databases">
        <title>Draft genome sequence of Sulfitobacter pacificus strain NBRC 109915.</title>
        <authorList>
            <person name="Sun Q."/>
            <person name="Mori K."/>
        </authorList>
    </citation>
    <scope>NUCLEOTIDE SEQUENCE</scope>
    <source>
        <strain evidence="1">NBRC 109915</strain>
    </source>
</reference>
<keyword evidence="2" id="KW-1185">Reference proteome</keyword>
<evidence type="ECO:0000313" key="1">
    <source>
        <dbReference type="EMBL" id="GLQ26099.1"/>
    </source>
</evidence>
<dbReference type="RefSeq" id="WP_284370976.1">
    <property type="nucleotide sequence ID" value="NZ_BSNL01000001.1"/>
</dbReference>
<organism evidence="1 2">
    <name type="scientific">Sulfitobacter pacificus</name>
    <dbReference type="NCBI Taxonomy" id="1499314"/>
    <lineage>
        <taxon>Bacteria</taxon>
        <taxon>Pseudomonadati</taxon>
        <taxon>Pseudomonadota</taxon>
        <taxon>Alphaproteobacteria</taxon>
        <taxon>Rhodobacterales</taxon>
        <taxon>Roseobacteraceae</taxon>
        <taxon>Sulfitobacter</taxon>
    </lineage>
</organism>